<sequence>MTNLDINLAIIRRAFMNTSAQFLASDAGGDSGEVVIPTVGVRQVHEALCAGAGALIC</sequence>
<dbReference type="STRING" id="1770053.SAMN05216551_103177"/>
<dbReference type="AlphaFoldDB" id="A0A1H2PM87"/>
<evidence type="ECO:0000313" key="2">
    <source>
        <dbReference type="Proteomes" id="UP000243719"/>
    </source>
</evidence>
<reference evidence="2" key="1">
    <citation type="submission" date="2016-09" db="EMBL/GenBank/DDBJ databases">
        <authorList>
            <person name="Varghese N."/>
            <person name="Submissions S."/>
        </authorList>
    </citation>
    <scope>NUCLEOTIDE SEQUENCE [LARGE SCALE GENOMIC DNA]</scope>
    <source>
        <strain evidence="2">JS23</strain>
    </source>
</reference>
<evidence type="ECO:0000313" key="1">
    <source>
        <dbReference type="EMBL" id="SDV47639.1"/>
    </source>
</evidence>
<proteinExistence type="predicted"/>
<dbReference type="Proteomes" id="UP000243719">
    <property type="component" value="Unassembled WGS sequence"/>
</dbReference>
<name>A0A1H2PM87_9BURK</name>
<accession>A0A1H2PM87</accession>
<dbReference type="EMBL" id="FNLO01000003">
    <property type="protein sequence ID" value="SDV47639.1"/>
    <property type="molecule type" value="Genomic_DNA"/>
</dbReference>
<protein>
    <submittedName>
        <fullName evidence="1">Uncharacterized protein</fullName>
    </submittedName>
</protein>
<gene>
    <name evidence="1" type="ORF">SAMN05216551_103177</name>
</gene>
<organism evidence="1 2">
    <name type="scientific">Chitinasiproducens palmae</name>
    <dbReference type="NCBI Taxonomy" id="1770053"/>
    <lineage>
        <taxon>Bacteria</taxon>
        <taxon>Pseudomonadati</taxon>
        <taxon>Pseudomonadota</taxon>
        <taxon>Betaproteobacteria</taxon>
        <taxon>Burkholderiales</taxon>
        <taxon>Burkholderiaceae</taxon>
        <taxon>Chitinasiproducens</taxon>
    </lineage>
</organism>
<keyword evidence="2" id="KW-1185">Reference proteome</keyword>